<dbReference type="GeneTree" id="ENSGT00440000038175"/>
<dbReference type="Proteomes" id="UP000314982">
    <property type="component" value="Unassembled WGS sequence"/>
</dbReference>
<organism evidence="3 4">
    <name type="scientific">Hucho hucho</name>
    <name type="common">huchen</name>
    <dbReference type="NCBI Taxonomy" id="62062"/>
    <lineage>
        <taxon>Eukaryota</taxon>
        <taxon>Metazoa</taxon>
        <taxon>Chordata</taxon>
        <taxon>Craniata</taxon>
        <taxon>Vertebrata</taxon>
        <taxon>Euteleostomi</taxon>
        <taxon>Actinopterygii</taxon>
        <taxon>Neopterygii</taxon>
        <taxon>Teleostei</taxon>
        <taxon>Protacanthopterygii</taxon>
        <taxon>Salmoniformes</taxon>
        <taxon>Salmonidae</taxon>
        <taxon>Salmoninae</taxon>
        <taxon>Hucho</taxon>
    </lineage>
</organism>
<feature type="compositionally biased region" description="Polar residues" evidence="1">
    <location>
        <begin position="154"/>
        <end position="163"/>
    </location>
</feature>
<dbReference type="STRING" id="62062.ENSHHUP00000006426"/>
<feature type="domain" description="Myb/SANT-like DNA-binding" evidence="2">
    <location>
        <begin position="173"/>
        <end position="231"/>
    </location>
</feature>
<feature type="domain" description="Myb/SANT-like DNA-binding" evidence="2">
    <location>
        <begin position="38"/>
        <end position="122"/>
    </location>
</feature>
<feature type="region of interest" description="Disordered" evidence="1">
    <location>
        <begin position="135"/>
        <end position="163"/>
    </location>
</feature>
<dbReference type="AlphaFoldDB" id="A0A4W5K383"/>
<evidence type="ECO:0000313" key="4">
    <source>
        <dbReference type="Proteomes" id="UP000314982"/>
    </source>
</evidence>
<name>A0A4W5K383_9TELE</name>
<accession>A0A4W5K383</accession>
<reference evidence="4" key="1">
    <citation type="submission" date="2018-06" db="EMBL/GenBank/DDBJ databases">
        <title>Genome assembly of Danube salmon.</title>
        <authorList>
            <person name="Macqueen D.J."/>
            <person name="Gundappa M.K."/>
        </authorList>
    </citation>
    <scope>NUCLEOTIDE SEQUENCE [LARGE SCALE GENOMIC DNA]</scope>
</reference>
<dbReference type="PANTHER" id="PTHR47595">
    <property type="entry name" value="HEAT SHOCK 70 KDA PROTEIN 14"/>
    <property type="match status" value="1"/>
</dbReference>
<evidence type="ECO:0000313" key="3">
    <source>
        <dbReference type="Ensembl" id="ENSHHUP00000006426.1"/>
    </source>
</evidence>
<proteinExistence type="predicted"/>
<evidence type="ECO:0000259" key="2">
    <source>
        <dbReference type="Pfam" id="PF13837"/>
    </source>
</evidence>
<sequence length="237" mass="26853">MLYLISSQFHSHCRQCVHWVSLSSASRPLTDGSKFPRSDSETQVLLSIWGSDEVQEDLKGCTKNRHIFTEISQAMANEGYLRTAEQCQSRVKRLKANFRQFCESKQIGGEKVECKFYDQFVQIFGNKNLSCDSLAEEPNDTRDMGEVPGGQVQGTGSPESGSCPSPWELDLPWRIEETEALLDIWGSDRIQEDLRGNTELEHIYTEISEMMADQGFMKTAEQCQTRATQLNLSIIPI</sequence>
<evidence type="ECO:0000256" key="1">
    <source>
        <dbReference type="SAM" id="MobiDB-lite"/>
    </source>
</evidence>
<keyword evidence="4" id="KW-1185">Reference proteome</keyword>
<reference evidence="3" key="3">
    <citation type="submission" date="2025-09" db="UniProtKB">
        <authorList>
            <consortium name="Ensembl"/>
        </authorList>
    </citation>
    <scope>IDENTIFICATION</scope>
</reference>
<dbReference type="PANTHER" id="PTHR47595:SF1">
    <property type="entry name" value="MYB_SANT-LIKE DNA-BINDING DOMAIN-CONTAINING PROTEIN"/>
    <property type="match status" value="1"/>
</dbReference>
<protein>
    <recommendedName>
        <fullName evidence="2">Myb/SANT-like DNA-binding domain-containing protein</fullName>
    </recommendedName>
</protein>
<dbReference type="Ensembl" id="ENSHHUT00000006622.1">
    <property type="protein sequence ID" value="ENSHHUP00000006426.1"/>
    <property type="gene ID" value="ENSHHUG00000003966.1"/>
</dbReference>
<dbReference type="Pfam" id="PF13837">
    <property type="entry name" value="Myb_DNA-bind_4"/>
    <property type="match status" value="2"/>
</dbReference>
<dbReference type="InterPro" id="IPR044822">
    <property type="entry name" value="Myb_DNA-bind_4"/>
</dbReference>
<dbReference type="Gene3D" id="1.10.10.60">
    <property type="entry name" value="Homeodomain-like"/>
    <property type="match status" value="2"/>
</dbReference>
<reference evidence="3" key="2">
    <citation type="submission" date="2025-08" db="UniProtKB">
        <authorList>
            <consortium name="Ensembl"/>
        </authorList>
    </citation>
    <scope>IDENTIFICATION</scope>
</reference>